<organism evidence="1 2">
    <name type="scientific">Melastoma candidum</name>
    <dbReference type="NCBI Taxonomy" id="119954"/>
    <lineage>
        <taxon>Eukaryota</taxon>
        <taxon>Viridiplantae</taxon>
        <taxon>Streptophyta</taxon>
        <taxon>Embryophyta</taxon>
        <taxon>Tracheophyta</taxon>
        <taxon>Spermatophyta</taxon>
        <taxon>Magnoliopsida</taxon>
        <taxon>eudicotyledons</taxon>
        <taxon>Gunneridae</taxon>
        <taxon>Pentapetalae</taxon>
        <taxon>rosids</taxon>
        <taxon>malvids</taxon>
        <taxon>Myrtales</taxon>
        <taxon>Melastomataceae</taxon>
        <taxon>Melastomatoideae</taxon>
        <taxon>Melastomateae</taxon>
        <taxon>Melastoma</taxon>
    </lineage>
</organism>
<keyword evidence="2" id="KW-1185">Reference proteome</keyword>
<gene>
    <name evidence="1" type="ORF">MLD38_016489</name>
</gene>
<dbReference type="EMBL" id="CM042884">
    <property type="protein sequence ID" value="KAI4367866.1"/>
    <property type="molecule type" value="Genomic_DNA"/>
</dbReference>
<comment type="caution">
    <text evidence="1">The sequence shown here is derived from an EMBL/GenBank/DDBJ whole genome shotgun (WGS) entry which is preliminary data.</text>
</comment>
<name>A0ACB9QQP4_9MYRT</name>
<sequence>MGALETLLSQFQARFEGSSSYLDLTTVIALSVFFALLCACIIIGHLLHENRWANESITALLLGLFSGMVVLLVSKGNSSKLLVFSEDLFFLYLLPPIIFNAGFQVKKKKFFKNFTMILLFGIMGTVISFCIISLGAYLIFNKMGLTSLTVQDYLAIGAILSATDSVCTLQVLNQDETPFLYSIVFGEGVVNDATSIVLYNAVQSLDLSNINGLTALQLLGTFLYLFFTSTALGIAAGLLSAFIIKTLYFGRHSTDREVALMMLMAYLSYMLAELMNLSGILTVFFCGVVMSHYTWHNITEKSRITTKHAFATISFISETFIFLYVGMDAFDIDKWKGTDASPSTSVAVSATFIALILIGRGAFVFPIANINNCIKRSDSSKIEFRQQFIIWWAGLMRGAVTIALSYSKFAESTDSTSTDCLLITCTIIVVLFSTMVFGSITKPLIEAVLLRHAKPMVSDATEFQSLEDLRFLFIENGSPSEPEQNQLRRRSLRMLMTNPAMSVHYLWRKFDDRFMRPVFGGRGFVPFVPGSPTAEEEEAHENS</sequence>
<evidence type="ECO:0000313" key="2">
    <source>
        <dbReference type="Proteomes" id="UP001057402"/>
    </source>
</evidence>
<dbReference type="Proteomes" id="UP001057402">
    <property type="component" value="Chromosome 5"/>
</dbReference>
<reference evidence="2" key="1">
    <citation type="journal article" date="2023" name="Front. Plant Sci.">
        <title>Chromosomal-level genome assembly of Melastoma candidum provides insights into trichome evolution.</title>
        <authorList>
            <person name="Zhong Y."/>
            <person name="Wu W."/>
            <person name="Sun C."/>
            <person name="Zou P."/>
            <person name="Liu Y."/>
            <person name="Dai S."/>
            <person name="Zhou R."/>
        </authorList>
    </citation>
    <scope>NUCLEOTIDE SEQUENCE [LARGE SCALE GENOMIC DNA]</scope>
</reference>
<proteinExistence type="predicted"/>
<accession>A0ACB9QQP4</accession>
<evidence type="ECO:0000313" key="1">
    <source>
        <dbReference type="EMBL" id="KAI4367866.1"/>
    </source>
</evidence>
<protein>
    <submittedName>
        <fullName evidence="1">Uncharacterized protein</fullName>
    </submittedName>
</protein>